<reference evidence="1 2" key="1">
    <citation type="submission" date="2019-03" db="EMBL/GenBank/DDBJ databases">
        <title>Genomic Encyclopedia of Type Strains, Phase IV (KMG-IV): sequencing the most valuable type-strain genomes for metagenomic binning, comparative biology and taxonomic classification.</title>
        <authorList>
            <person name="Goeker M."/>
        </authorList>
    </citation>
    <scope>NUCLEOTIDE SEQUENCE [LARGE SCALE GENOMIC DNA]</scope>
    <source>
        <strain evidence="1 2">DSM 45775</strain>
    </source>
</reference>
<dbReference type="AlphaFoldDB" id="A0A4R6UVY6"/>
<keyword evidence="2" id="KW-1185">Reference proteome</keyword>
<evidence type="ECO:0008006" key="3">
    <source>
        <dbReference type="Google" id="ProtNLM"/>
    </source>
</evidence>
<evidence type="ECO:0000313" key="1">
    <source>
        <dbReference type="EMBL" id="TDQ50023.1"/>
    </source>
</evidence>
<protein>
    <recommendedName>
        <fullName evidence="3">Mycothiol maleylpyruvate isomerase-like protein</fullName>
    </recommendedName>
</protein>
<accession>A0A4R6UVY6</accession>
<dbReference type="EMBL" id="SNYO01000010">
    <property type="protein sequence ID" value="TDQ50023.1"/>
    <property type="molecule type" value="Genomic_DNA"/>
</dbReference>
<comment type="caution">
    <text evidence="1">The sequence shown here is derived from an EMBL/GenBank/DDBJ whole genome shotgun (WGS) entry which is preliminary data.</text>
</comment>
<sequence length="223" mass="23320">MDDATQAVLELWDVAEDAVAGLDAEDWTRPAPGPEPTVGDLVAHLAGEHGGTRFAGPEQLQSSLAGARRRTALRLDGRPPGDRERSADCLDLCLHAHDLTTALAAPVDLADHADATVEACRLVIDMAPRLLVAALGARDATVRLVVRRPDAGRTAALERTVHVVGGRCTGPTDAFPDVVEIDADALLLLLAGRRRAEALAAAGSATWSGEAADAFVHRARLSG</sequence>
<organism evidence="1 2">
    <name type="scientific">Actinomycetospora succinea</name>
    <dbReference type="NCBI Taxonomy" id="663603"/>
    <lineage>
        <taxon>Bacteria</taxon>
        <taxon>Bacillati</taxon>
        <taxon>Actinomycetota</taxon>
        <taxon>Actinomycetes</taxon>
        <taxon>Pseudonocardiales</taxon>
        <taxon>Pseudonocardiaceae</taxon>
        <taxon>Actinomycetospora</taxon>
    </lineage>
</organism>
<dbReference type="SUPFAM" id="SSF109854">
    <property type="entry name" value="DinB/YfiT-like putative metalloenzymes"/>
    <property type="match status" value="1"/>
</dbReference>
<dbReference type="OrthoDB" id="154293at2"/>
<dbReference type="InterPro" id="IPR034660">
    <property type="entry name" value="DinB/YfiT-like"/>
</dbReference>
<dbReference type="RefSeq" id="WP_133829119.1">
    <property type="nucleotide sequence ID" value="NZ_BAABHR010000020.1"/>
</dbReference>
<evidence type="ECO:0000313" key="2">
    <source>
        <dbReference type="Proteomes" id="UP000295705"/>
    </source>
</evidence>
<name>A0A4R6UVY6_9PSEU</name>
<dbReference type="Proteomes" id="UP000295705">
    <property type="component" value="Unassembled WGS sequence"/>
</dbReference>
<proteinExistence type="predicted"/>
<gene>
    <name evidence="1" type="ORF">EV188_11019</name>
</gene>